<dbReference type="InterPro" id="IPR013785">
    <property type="entry name" value="Aldolase_TIM"/>
</dbReference>
<comment type="caution">
    <text evidence="3">The sequence shown here is derived from an EMBL/GenBank/DDBJ whole genome shotgun (WGS) entry which is preliminary data.</text>
</comment>
<evidence type="ECO:0000256" key="2">
    <source>
        <dbReference type="PIRSR" id="PIRSR001359-3"/>
    </source>
</evidence>
<reference evidence="3 4" key="1">
    <citation type="journal article" date="2016" name="Nat. Commun.">
        <title>Thousands of microbial genomes shed light on interconnected biogeochemical processes in an aquifer system.</title>
        <authorList>
            <person name="Anantharaman K."/>
            <person name="Brown C.T."/>
            <person name="Hug L.A."/>
            <person name="Sharon I."/>
            <person name="Castelle C.J."/>
            <person name="Probst A.J."/>
            <person name="Thomas B.C."/>
            <person name="Singh A."/>
            <person name="Wilkins M.J."/>
            <person name="Karaoz U."/>
            <person name="Brodie E.L."/>
            <person name="Williams K.H."/>
            <person name="Hubbard S.S."/>
            <person name="Banfield J.F."/>
        </authorList>
    </citation>
    <scope>NUCLEOTIDE SEQUENCE [LARGE SCALE GENOMIC DNA]</scope>
</reference>
<dbReference type="AlphaFoldDB" id="A0A1F6UWC0"/>
<dbReference type="CDD" id="cd00947">
    <property type="entry name" value="TBP_aldolase_IIB"/>
    <property type="match status" value="1"/>
</dbReference>
<feature type="binding site" evidence="2">
    <location>
        <position position="103"/>
    </location>
    <ligand>
        <name>Zn(2+)</name>
        <dbReference type="ChEBI" id="CHEBI:29105"/>
        <label>2</label>
    </ligand>
</feature>
<dbReference type="GO" id="GO:0008270">
    <property type="term" value="F:zinc ion binding"/>
    <property type="evidence" value="ECO:0007669"/>
    <property type="project" value="InterPro"/>
</dbReference>
<gene>
    <name evidence="3" type="ORF">A2645_01185</name>
</gene>
<proteinExistence type="predicted"/>
<keyword evidence="2" id="KW-0862">Zinc</keyword>
<protein>
    <recommendedName>
        <fullName evidence="5">Tagatose-bisphosphate aldolase</fullName>
    </recommendedName>
</protein>
<dbReference type="InterPro" id="IPR050246">
    <property type="entry name" value="Class_II_FBP_aldolase"/>
</dbReference>
<dbReference type="Pfam" id="PF01116">
    <property type="entry name" value="F_bP_aldolase"/>
    <property type="match status" value="1"/>
</dbReference>
<accession>A0A1F6UWC0</accession>
<dbReference type="STRING" id="1801735.A2645_01185"/>
<keyword evidence="2" id="KW-0479">Metal-binding</keyword>
<evidence type="ECO:0000256" key="1">
    <source>
        <dbReference type="PIRSR" id="PIRSR001359-1"/>
    </source>
</evidence>
<feature type="binding site" evidence="2">
    <location>
        <position position="82"/>
    </location>
    <ligand>
        <name>Zn(2+)</name>
        <dbReference type="ChEBI" id="CHEBI:29105"/>
        <label>1</label>
        <note>catalytic</note>
    </ligand>
</feature>
<feature type="active site" description="Proton donor" evidence="1">
    <location>
        <position position="81"/>
    </location>
</feature>
<dbReference type="EMBL" id="MFTL01000011">
    <property type="protein sequence ID" value="OGI61705.1"/>
    <property type="molecule type" value="Genomic_DNA"/>
</dbReference>
<dbReference type="NCBIfam" id="TIGR00167">
    <property type="entry name" value="cbbA"/>
    <property type="match status" value="1"/>
</dbReference>
<dbReference type="GO" id="GO:0005975">
    <property type="term" value="P:carbohydrate metabolic process"/>
    <property type="evidence" value="ECO:0007669"/>
    <property type="project" value="InterPro"/>
</dbReference>
<dbReference type="PANTHER" id="PTHR30304:SF0">
    <property type="entry name" value="D-TAGATOSE-1,6-BISPHOSPHATE ALDOLASE SUBUNIT GATY-RELATED"/>
    <property type="match status" value="1"/>
</dbReference>
<dbReference type="GO" id="GO:0016832">
    <property type="term" value="F:aldehyde-lyase activity"/>
    <property type="evidence" value="ECO:0007669"/>
    <property type="project" value="InterPro"/>
</dbReference>
<organism evidence="3 4">
    <name type="scientific">Candidatus Nomurabacteria bacterium RIFCSPHIGHO2_01_FULL_39_9</name>
    <dbReference type="NCBI Taxonomy" id="1801735"/>
    <lineage>
        <taxon>Bacteria</taxon>
        <taxon>Candidatus Nomuraibacteriota</taxon>
    </lineage>
</organism>
<feature type="binding site" evidence="2">
    <location>
        <position position="184"/>
    </location>
    <ligand>
        <name>Zn(2+)</name>
        <dbReference type="ChEBI" id="CHEBI:29105"/>
        <label>1</label>
        <note>catalytic</note>
    </ligand>
</feature>
<sequence>MVKNLREYIKEAEQNKTAIGHFNISNLEILWSVFNAARSLELPVIIGVSEGERDFIGLRQAVALVKSLREEYNYPIFINADHSYSFERVRAAIDAGCDMVIFDGAELPIDKNIEETKKCVEYARKTNPDILVEGELGFIGKSSKLIEELPKGVSLETQTNPTDAIRFVKETEIDLFAPSVGNVHGLIKSGNPNLNIERIKAIKDAVKIPLVLHGGSGISDKDFQEAIASGIEMVHISTELRLAYQNSLKLSLQENPDETTPYKIMKPVVLAVEKVVDHKLRVFNKI</sequence>
<comment type="cofactor">
    <cofactor evidence="2">
        <name>Zn(2+)</name>
        <dbReference type="ChEBI" id="CHEBI:29105"/>
    </cofactor>
    <text evidence="2">Binds 2 Zn(2+) ions per subunit. One is catalytic and the other provides a structural contribution.</text>
</comment>
<name>A0A1F6UWC0_9BACT</name>
<feature type="binding site" evidence="2">
    <location>
        <position position="213"/>
    </location>
    <ligand>
        <name>Zn(2+)</name>
        <dbReference type="ChEBI" id="CHEBI:29105"/>
        <label>1</label>
        <note>catalytic</note>
    </ligand>
</feature>
<evidence type="ECO:0000313" key="4">
    <source>
        <dbReference type="Proteomes" id="UP000182253"/>
    </source>
</evidence>
<dbReference type="InterPro" id="IPR000771">
    <property type="entry name" value="FBA_II"/>
</dbReference>
<dbReference type="SUPFAM" id="SSF51569">
    <property type="entry name" value="Aldolase"/>
    <property type="match status" value="1"/>
</dbReference>
<evidence type="ECO:0008006" key="5">
    <source>
        <dbReference type="Google" id="ProtNLM"/>
    </source>
</evidence>
<dbReference type="PANTHER" id="PTHR30304">
    <property type="entry name" value="D-TAGATOSE-1,6-BISPHOSPHATE ALDOLASE"/>
    <property type="match status" value="1"/>
</dbReference>
<evidence type="ECO:0000313" key="3">
    <source>
        <dbReference type="EMBL" id="OGI61705.1"/>
    </source>
</evidence>
<dbReference type="Gene3D" id="3.20.20.70">
    <property type="entry name" value="Aldolase class I"/>
    <property type="match status" value="1"/>
</dbReference>
<dbReference type="Proteomes" id="UP000182253">
    <property type="component" value="Unassembled WGS sequence"/>
</dbReference>
<dbReference type="PIRSF" id="PIRSF001359">
    <property type="entry name" value="F_bP_aldolase_II"/>
    <property type="match status" value="1"/>
</dbReference>
<feature type="binding site" evidence="2">
    <location>
        <position position="135"/>
    </location>
    <ligand>
        <name>Zn(2+)</name>
        <dbReference type="ChEBI" id="CHEBI:29105"/>
        <label>2</label>
    </ligand>
</feature>